<accession>A0ABV7QHY2</accession>
<dbReference type="InterPro" id="IPR011990">
    <property type="entry name" value="TPR-like_helical_dom_sf"/>
</dbReference>
<evidence type="ECO:0000313" key="2">
    <source>
        <dbReference type="Proteomes" id="UP001595764"/>
    </source>
</evidence>
<name>A0ABV7QHY2_9PSEU</name>
<dbReference type="RefSeq" id="WP_377870142.1">
    <property type="nucleotide sequence ID" value="NZ_JBHMAY010000019.1"/>
</dbReference>
<proteinExistence type="predicted"/>
<keyword evidence="2" id="KW-1185">Reference proteome</keyword>
<gene>
    <name evidence="1" type="ORF">ACFORO_13230</name>
</gene>
<dbReference type="EMBL" id="JBHRWI010000016">
    <property type="protein sequence ID" value="MFC3511133.1"/>
    <property type="molecule type" value="Genomic_DNA"/>
</dbReference>
<evidence type="ECO:0000313" key="1">
    <source>
        <dbReference type="EMBL" id="MFC3511133.1"/>
    </source>
</evidence>
<reference evidence="2" key="1">
    <citation type="journal article" date="2019" name="Int. J. Syst. Evol. Microbiol.">
        <title>The Global Catalogue of Microorganisms (GCM) 10K type strain sequencing project: providing services to taxonomists for standard genome sequencing and annotation.</title>
        <authorList>
            <consortium name="The Broad Institute Genomics Platform"/>
            <consortium name="The Broad Institute Genome Sequencing Center for Infectious Disease"/>
            <person name="Wu L."/>
            <person name="Ma J."/>
        </authorList>
    </citation>
    <scope>NUCLEOTIDE SEQUENCE [LARGE SCALE GENOMIC DNA]</scope>
    <source>
        <strain evidence="2">CGMCC 4.7682</strain>
    </source>
</reference>
<evidence type="ECO:0008006" key="3">
    <source>
        <dbReference type="Google" id="ProtNLM"/>
    </source>
</evidence>
<dbReference type="SUPFAM" id="SSF48452">
    <property type="entry name" value="TPR-like"/>
    <property type="match status" value="1"/>
</dbReference>
<protein>
    <recommendedName>
        <fullName evidence="3">Tetratricopeptide repeat protein</fullName>
    </recommendedName>
</protein>
<organism evidence="1 2">
    <name type="scientific">Amycolatopsis halotolerans</name>
    <dbReference type="NCBI Taxonomy" id="330083"/>
    <lineage>
        <taxon>Bacteria</taxon>
        <taxon>Bacillati</taxon>
        <taxon>Actinomycetota</taxon>
        <taxon>Actinomycetes</taxon>
        <taxon>Pseudonocardiales</taxon>
        <taxon>Pseudonocardiaceae</taxon>
        <taxon>Amycolatopsis</taxon>
    </lineage>
</organism>
<dbReference type="Proteomes" id="UP001595764">
    <property type="component" value="Unassembled WGS sequence"/>
</dbReference>
<dbReference type="Gene3D" id="1.25.40.10">
    <property type="entry name" value="Tetratricopeptide repeat domain"/>
    <property type="match status" value="2"/>
</dbReference>
<comment type="caution">
    <text evidence="1">The sequence shown here is derived from an EMBL/GenBank/DDBJ whole genome shotgun (WGS) entry which is preliminary data.</text>
</comment>
<sequence>MDTTPERIPPLATEAVELVTCHPRQLEIAPLSEAGQPDESLPYLTSYRRRAHDRRLASIVEAAACGTSGIVTVVGGPATGKKRALLEAAYTKGSDGQLLLYGWKIWPGLSPRNPEELLASAKGFQRNTVVWLPSAERDFFVCGHEKGNEVADSLRNLLLDAKRAPILILASLTPEYWQDLTAPPEGGVDRSHVHLLLQGTSITVPDTFTETEVTRALASPDPRVSEAAANAPNGQVIQTLVAGPALRTRCQRISPFARAILDFVIEARHAGHGPAMSWTLLRKGAHAFPDGPDTDESFDKALKELTTPVRGGVAVLTKETKTDGYRLAPCLDRLYATEAPKPILPRASLWPVLLETVAGHDSLDIARECRRRHLLELSAQFYLQNGTPRAHLELAAMLAKAERIDEAVALCRMLTRIGAEVEEAISQGAHILFEAEREKDVLDWLGPLAETGNRSAALRVEVAHIRCSQPERALAVHRRRAENGDLRSAAYVAASMVSPEILVDSRGPLSAEDREKQRIRRRKELDKAVRWLTGLAGRLECDLLPLITDLTMDALGIDAVLEMLSEEATDYDLPGAYLIGAEALSAVGRAEEALTWVESARRHGVPGSAAVAARVNLRARLLDAAQQCALESAAEGDAAPLIEVGYAFAKSDPPLPDRALKCYDDAVPGDAPAAFSAAALAAARHGMLDKAFGYYRRANLAGCAPDPAEIVRLLCAAGKVTEALEWYVATVPGSIAPVARHIKDFPVAMTVAEAVRSRKNLPQWRALAWVADELLGAPYSGTGRTTVSGNGPHHATSSRLVLAGRLYKEAAKSGTPRVEERAVRLLMDARNFVEAMHLIRSGHETVPRRLRALLAEALAGHGALKDAEQLLEELLDEDDFSAAAGVARGFNLHEEYVKAQDIAERGARGGDVESLVLLGDLRRGAGDQTRVLDLYCLALAHGHPGARLRINHLLDAADGRAWEHTQLRKHGLDPRGEIAPDWEISVPGEDDG</sequence>